<dbReference type="Proteomes" id="UP000007259">
    <property type="component" value="Chromosome 12"/>
</dbReference>
<comment type="subcellular location">
    <subcellularLocation>
        <location evidence="1">Cell membrane</location>
        <topology evidence="1">Multi-pass membrane protein</topology>
    </subcellularLocation>
</comment>
<name>E9ANY5_LEIMU</name>
<dbReference type="OMA" id="NAFWITM"/>
<dbReference type="VEuPathDB" id="TriTrypDB:LmxM.12.0570"/>
<feature type="transmembrane region" description="Helical" evidence="7">
    <location>
        <begin position="486"/>
        <end position="506"/>
    </location>
</feature>
<feature type="compositionally biased region" description="Basic and acidic residues" evidence="6">
    <location>
        <begin position="1373"/>
        <end position="1383"/>
    </location>
</feature>
<feature type="transmembrane region" description="Helical" evidence="7">
    <location>
        <begin position="854"/>
        <end position="873"/>
    </location>
</feature>
<dbReference type="PANTHER" id="PTHR30509">
    <property type="entry name" value="P-HYDROXYBENZOIC ACID EFFLUX PUMP SUBUNIT-RELATED"/>
    <property type="match status" value="1"/>
</dbReference>
<feature type="compositionally biased region" description="Basic residues" evidence="6">
    <location>
        <begin position="1448"/>
        <end position="1460"/>
    </location>
</feature>
<dbReference type="PANTHER" id="PTHR30509:SF9">
    <property type="entry name" value="MULTIDRUG RESISTANCE PROTEIN MDTO"/>
    <property type="match status" value="1"/>
</dbReference>
<feature type="compositionally biased region" description="Low complexity" evidence="6">
    <location>
        <begin position="267"/>
        <end position="279"/>
    </location>
</feature>
<feature type="transmembrane region" description="Helical" evidence="7">
    <location>
        <begin position="803"/>
        <end position="824"/>
    </location>
</feature>
<feature type="region of interest" description="Disordered" evidence="6">
    <location>
        <begin position="1780"/>
        <end position="1801"/>
    </location>
</feature>
<dbReference type="OrthoDB" id="251552at2759"/>
<feature type="transmembrane region" description="Helical" evidence="7">
    <location>
        <begin position="410"/>
        <end position="429"/>
    </location>
</feature>
<feature type="region of interest" description="Disordered" evidence="6">
    <location>
        <begin position="228"/>
        <end position="289"/>
    </location>
</feature>
<dbReference type="GeneID" id="13454987"/>
<feature type="compositionally biased region" description="Gly residues" evidence="6">
    <location>
        <begin position="250"/>
        <end position="266"/>
    </location>
</feature>
<organism evidence="9 10">
    <name type="scientific">Leishmania mexicana (strain MHOM/GT/2001/U1103)</name>
    <dbReference type="NCBI Taxonomy" id="929439"/>
    <lineage>
        <taxon>Eukaryota</taxon>
        <taxon>Discoba</taxon>
        <taxon>Euglenozoa</taxon>
        <taxon>Kinetoplastea</taxon>
        <taxon>Metakinetoplastina</taxon>
        <taxon>Trypanosomatida</taxon>
        <taxon>Trypanosomatidae</taxon>
        <taxon>Leishmaniinae</taxon>
        <taxon>Leishmania</taxon>
    </lineage>
</organism>
<evidence type="ECO:0000256" key="2">
    <source>
        <dbReference type="ARBA" id="ARBA00022475"/>
    </source>
</evidence>
<feature type="compositionally biased region" description="Basic and acidic residues" evidence="6">
    <location>
        <begin position="1695"/>
        <end position="1718"/>
    </location>
</feature>
<feature type="compositionally biased region" description="Low complexity" evidence="6">
    <location>
        <begin position="228"/>
        <end position="240"/>
    </location>
</feature>
<keyword evidence="3 7" id="KW-0812">Transmembrane</keyword>
<reference evidence="9 10" key="1">
    <citation type="journal article" date="2011" name="Genome Res.">
        <title>Chromosome and gene copy number variation allow major structural change between species and strains of Leishmania.</title>
        <authorList>
            <person name="Rogers M.B."/>
            <person name="Hilley J.D."/>
            <person name="Dickens N.J."/>
            <person name="Wilkes J."/>
            <person name="Bates P.A."/>
            <person name="Depledge D.P."/>
            <person name="Harris D."/>
            <person name="Her Y."/>
            <person name="Herzyk P."/>
            <person name="Imamura H."/>
            <person name="Otto T.D."/>
            <person name="Sanders M."/>
            <person name="Seeger K."/>
            <person name="Dujardin J.C."/>
            <person name="Berriman M."/>
            <person name="Smith D.F."/>
            <person name="Hertz-Fowler C."/>
            <person name="Mottram J.C."/>
        </authorList>
    </citation>
    <scope>NUCLEOTIDE SEQUENCE [LARGE SCALE GENOMIC DNA]</scope>
    <source>
        <strain evidence="9 10">MHOM/GT/2001/U1103</strain>
    </source>
</reference>
<feature type="region of interest" description="Disordered" evidence="6">
    <location>
        <begin position="1650"/>
        <end position="1736"/>
    </location>
</feature>
<feature type="region of interest" description="Disordered" evidence="6">
    <location>
        <begin position="1092"/>
        <end position="1132"/>
    </location>
</feature>
<feature type="transmembrane region" description="Helical" evidence="7">
    <location>
        <begin position="885"/>
        <end position="902"/>
    </location>
</feature>
<feature type="transmembrane region" description="Helical" evidence="7">
    <location>
        <begin position="435"/>
        <end position="452"/>
    </location>
</feature>
<feature type="compositionally biased region" description="Low complexity" evidence="6">
    <location>
        <begin position="1424"/>
        <end position="1443"/>
    </location>
</feature>
<dbReference type="Pfam" id="PF13515">
    <property type="entry name" value="FUSC_2"/>
    <property type="match status" value="1"/>
</dbReference>
<dbReference type="RefSeq" id="XP_003873162.1">
    <property type="nucleotide sequence ID" value="XM_003873113.1"/>
</dbReference>
<evidence type="ECO:0000256" key="7">
    <source>
        <dbReference type="SAM" id="Phobius"/>
    </source>
</evidence>
<keyword evidence="4 7" id="KW-1133">Transmembrane helix</keyword>
<sequence>MKESRGFEDPSLHDPVLPYDQSKLGIQSRRLAAQGVLTAGKLRALEAQQAESGGGSTDYRYPHQMVAYSTAGGSARPGAYPARSQAAHGEVPVFVAQEEVLVASTRHHGRTLTEQSGWRRGGNIRSVASGSQSMVGGRYAVTALPSPRGVTTVEAVTGGGVGKTSASSTAESASFRTRAGNGGILSSLGSGDSKPGVAEHKLANLFQRKLQHTNNILYAMESSCGGVAASSASNSGAAGAPRGTDEGKGAAAGGGDGGGGGGGGRGSSSDSPSSKGVPGRVAKNSHSDAERVGKYKWAGVKKIDTEGDEDERDERNFRTRNIDALHAIPWDQRRQLPMSGFGTRFFALLSTPRFWEKLDWTVRASLLTVLPTMVLSLEPSTSHMFPLPSSLAFNAFWITMPTFGSGLRELIIALKGFSVGLLFVCIVVGTHPGPAWVSLLMLFVFTFISSFVAEETKKTAAYVLASMIMKYTVDPAETDFRYIGKYYVGLLIGLAFGTAGFLVPFIRWSSDIARHYIKAMGNSLSIDLQGTLSSFWVRTPLERELNVVRLRQLRATAEKCLSKIETALEESEYEPHTGAYMMCMVNRFNFCKSIHNILGSLSHVIELIADDPSLIDTPMCTAFGEQIGDHLAVISSAMDSMVLKIVDFERFVTPQEIQFFREARERFQDALSRVREDVILTNENYQTDESDVLLGFFMFSLDEMCEVISQFDETAHPPSRLLHAVLFPVRDVKSVIAAFRNLALTIVRRRTIPRRMKEAIKLSLCMVVPSIFQVYALDNSSVSPAAGAAVIALIYNPTGSESFHYASGRLLGTVLGSIGALLSVQVARGQLWVLYIFIVILSFIGAYVQAAPGFYALGNAIVSSTISVCTQYQDESAAMVRIQQNCFAILMYFVIACVLWPMQARTKVKMCLNVTLRCTREAVTRMLRNLDMPYDANEVTADVSALLIEMNKKVRTQSRFIPGAVEEPTMGSVEYPEDSWKRIVEAEKKLCLALSMMCFAYNTFMSSRADPTTELSVHWVVLHRIAPHAQDLSDLIYASIDLYLLSLSKMTIVPTSHLTRLRVGMVDANRAILDTYMSTIFRKVAGEQDTDDGDVYSSSSYMDDDEYDNYNDAGYKGGGDGSSGGPHLPPIRGGCSYTDKAVGGGGSTASVDGKTAAVHAANRPSEREGDEAKGGNDYDPSASPKLRQQRRRVDCDPGHRRGNRSSVDSSGSSSSENGEHDDNANAHPHKKATGKGGDGKRRMGYLGYELTAEEAAALRAFVANRVSNATFTSKSMVVNNSIFGGRGAGGAPAAAAAAAAAAATAGLATRASMVMSGSPPPGNNDARLMAVTGGDDGLAAALRKKHKVVVRRGRDENDGDAEEAGPEGPQNEGKAKSGRHDGDNVPGIFNTSFFNNSFMNASLLGSIFAKRTKEQRDLDAAEMSQLRARQSRASSEASATSARSQRDGKKKKKQQCHSGKRREAKDSDSGDEDISKHSTPLTSPTPHPRASSVGSDFSDTEDDPRPRNQGHSSRRVPRSTLAVAGAQKTKVGERLPMAHSMPEVLPGADNLGTNPLGEDGARAQRNLPLMSQSAPITSGCESAAETSAVLRKEGNVEANRQEASSLTAGQLCGSAVASAVSFSGDDAAVLAASLNNTCSAATTISHHPAQPLALGEGSNSGSPEDHKGSPPGACSSAEEGKKSDNCNSKTRRAVCNKDGEGMTHGSTEKQQPHNRIDDTPSMGVGAAGRAGEGQRDAHDVVDKDTHLFVDDASIHHTLASSGSRPSSRLRRRSLGIKGTSSCAPAMVDRSRSGDGTSMTPSDGGEILKGLSFFNPARGEFVLTNHDIHSLEAFLFGTRALVVHINDLQKALLEMQHATDLARLL</sequence>
<dbReference type="GO" id="GO:0005886">
    <property type="term" value="C:plasma membrane"/>
    <property type="evidence" value="ECO:0007669"/>
    <property type="project" value="UniProtKB-SubCell"/>
</dbReference>
<feature type="transmembrane region" description="Helical" evidence="7">
    <location>
        <begin position="831"/>
        <end position="848"/>
    </location>
</feature>
<keyword evidence="5 7" id="KW-0472">Membrane</keyword>
<evidence type="ECO:0000256" key="6">
    <source>
        <dbReference type="SAM" id="MobiDB-lite"/>
    </source>
</evidence>
<feature type="compositionally biased region" description="Basic and acidic residues" evidence="6">
    <location>
        <begin position="1164"/>
        <end position="1176"/>
    </location>
</feature>
<dbReference type="KEGG" id="lmi:LMXM_12_0570"/>
<evidence type="ECO:0000313" key="9">
    <source>
        <dbReference type="EMBL" id="CBZ24649.1"/>
    </source>
</evidence>
<feature type="compositionally biased region" description="Basic and acidic residues" evidence="6">
    <location>
        <begin position="1461"/>
        <end position="1476"/>
    </location>
</feature>
<accession>E9ANY5</accession>
<feature type="transmembrane region" description="Helical" evidence="7">
    <location>
        <begin position="759"/>
        <end position="777"/>
    </location>
</feature>
<keyword evidence="10" id="KW-1185">Reference proteome</keyword>
<dbReference type="InterPro" id="IPR049453">
    <property type="entry name" value="Memb_transporter_dom"/>
</dbReference>
<evidence type="ECO:0000259" key="8">
    <source>
        <dbReference type="Pfam" id="PF13515"/>
    </source>
</evidence>
<dbReference type="EMBL" id="FR799565">
    <property type="protein sequence ID" value="CBZ24649.1"/>
    <property type="molecule type" value="Genomic_DNA"/>
</dbReference>
<protein>
    <recommendedName>
        <fullName evidence="8">Integral membrane bound transporter domain-containing protein</fullName>
    </recommendedName>
</protein>
<feature type="region of interest" description="Disordered" evidence="6">
    <location>
        <begin position="1144"/>
        <end position="1241"/>
    </location>
</feature>
<evidence type="ECO:0000256" key="5">
    <source>
        <dbReference type="ARBA" id="ARBA00023136"/>
    </source>
</evidence>
<proteinExistence type="predicted"/>
<feature type="compositionally biased region" description="Gly residues" evidence="6">
    <location>
        <begin position="1115"/>
        <end position="1124"/>
    </location>
</feature>
<feature type="region of interest" description="Disordered" evidence="6">
    <location>
        <begin position="1349"/>
        <end position="1384"/>
    </location>
</feature>
<evidence type="ECO:0000256" key="1">
    <source>
        <dbReference type="ARBA" id="ARBA00004651"/>
    </source>
</evidence>
<evidence type="ECO:0000256" key="4">
    <source>
        <dbReference type="ARBA" id="ARBA00022989"/>
    </source>
</evidence>
<keyword evidence="2" id="KW-1003">Cell membrane</keyword>
<dbReference type="PhylomeDB" id="E9ANY5"/>
<evidence type="ECO:0000313" key="10">
    <source>
        <dbReference type="Proteomes" id="UP000007259"/>
    </source>
</evidence>
<gene>
    <name evidence="9" type="ORF">LMXM_12_0570</name>
</gene>
<evidence type="ECO:0000256" key="3">
    <source>
        <dbReference type="ARBA" id="ARBA00022692"/>
    </source>
</evidence>
<feature type="region of interest" description="Disordered" evidence="6">
    <location>
        <begin position="1419"/>
        <end position="1537"/>
    </location>
</feature>
<feature type="compositionally biased region" description="Low complexity" evidence="6">
    <location>
        <begin position="1204"/>
        <end position="1216"/>
    </location>
</feature>
<feature type="domain" description="Integral membrane bound transporter" evidence="8">
    <location>
        <begin position="786"/>
        <end position="895"/>
    </location>
</feature>